<reference evidence="6" key="1">
    <citation type="submission" date="2023-06" db="EMBL/GenBank/DDBJ databases">
        <title>Two novel species of Acinetobacter isolated from motorbike repairing workshop in Vietnam.</title>
        <authorList>
            <person name="Le N.T.T."/>
        </authorList>
    </citation>
    <scope>NUCLEOTIDE SEQUENCE</scope>
    <source>
        <strain evidence="6">VNH17</strain>
    </source>
</reference>
<dbReference type="Gene3D" id="2.40.30.170">
    <property type="match status" value="1"/>
</dbReference>
<evidence type="ECO:0000259" key="5">
    <source>
        <dbReference type="Pfam" id="PF25963"/>
    </source>
</evidence>
<name>A0ABT7WPY6_9GAMM</name>
<dbReference type="InterPro" id="IPR058633">
    <property type="entry name" value="EmrA/FarA_HH"/>
</dbReference>
<keyword evidence="2" id="KW-0175">Coiled coil</keyword>
<feature type="transmembrane region" description="Helical" evidence="3">
    <location>
        <begin position="21"/>
        <end position="40"/>
    </location>
</feature>
<sequence length="355" mass="39402">MAESEVNKKQSNNNWLKQNRRFMLMLGPLVIIVISAYFYITGGRFIGTDDAYVQSARTDISSNIAGRVTEIAVHDNQQVHRGDLLFKLDDRDLRIAVESAKAELENAKMQVAALKATYSQQQNHVQAAQETADYYRKEYERQKNLAAQGISSQTQLDEAEHAYRNAQQQIAIKQDERKNVLASLNGQVNPNINQHPAVLKAQAALDQAELNLSYATVRAPVDGIVTKVDQLQSGSYIQAASPVFALMSKNIWIEANFKETELTYMHPGQNVTIEIDTYPGHEFHGKVLSLSPGTGSSFSILPPENATGNWVKVVQRLPVRISIDDADANVRLHAGLSALVKVDTQHSRLKSLTHG</sequence>
<evidence type="ECO:0000313" key="6">
    <source>
        <dbReference type="EMBL" id="MDN0014744.1"/>
    </source>
</evidence>
<evidence type="ECO:0000256" key="3">
    <source>
        <dbReference type="SAM" id="Phobius"/>
    </source>
</evidence>
<keyword evidence="3" id="KW-0812">Transmembrane</keyword>
<comment type="subcellular location">
    <subcellularLocation>
        <location evidence="1">Cell envelope</location>
    </subcellularLocation>
</comment>
<organism evidence="6 7">
    <name type="scientific">Acinetobacter thutiue</name>
    <dbReference type="NCBI Taxonomy" id="2998078"/>
    <lineage>
        <taxon>Bacteria</taxon>
        <taxon>Pseudomonadati</taxon>
        <taxon>Pseudomonadota</taxon>
        <taxon>Gammaproteobacteria</taxon>
        <taxon>Moraxellales</taxon>
        <taxon>Moraxellaceae</taxon>
        <taxon>Acinetobacter</taxon>
    </lineage>
</organism>
<dbReference type="PANTHER" id="PTHR30386:SF19">
    <property type="entry name" value="MULTIDRUG EXPORT PROTEIN EMRA-RELATED"/>
    <property type="match status" value="1"/>
</dbReference>
<comment type="caution">
    <text evidence="6">The sequence shown here is derived from an EMBL/GenBank/DDBJ whole genome shotgun (WGS) entry which is preliminary data.</text>
</comment>
<dbReference type="EMBL" id="JAUDZE010000004">
    <property type="protein sequence ID" value="MDN0014744.1"/>
    <property type="molecule type" value="Genomic_DNA"/>
</dbReference>
<dbReference type="InterPro" id="IPR050739">
    <property type="entry name" value="MFP"/>
</dbReference>
<dbReference type="Pfam" id="PF25885">
    <property type="entry name" value="HH_EMRA"/>
    <property type="match status" value="1"/>
</dbReference>
<feature type="domain" description="p-hydroxybenzoic acid efflux pump subunit AaeA-like beta-barrel" evidence="5">
    <location>
        <begin position="252"/>
        <end position="342"/>
    </location>
</feature>
<accession>A0ABT7WPY6</accession>
<evidence type="ECO:0000259" key="4">
    <source>
        <dbReference type="Pfam" id="PF25885"/>
    </source>
</evidence>
<keyword evidence="7" id="KW-1185">Reference proteome</keyword>
<feature type="coiled-coil region" evidence="2">
    <location>
        <begin position="90"/>
        <end position="176"/>
    </location>
</feature>
<evidence type="ECO:0000256" key="1">
    <source>
        <dbReference type="ARBA" id="ARBA00004196"/>
    </source>
</evidence>
<protein>
    <submittedName>
        <fullName evidence="6">HlyD family secretion protein</fullName>
    </submittedName>
</protein>
<dbReference type="Proteomes" id="UP001168524">
    <property type="component" value="Unassembled WGS sequence"/>
</dbReference>
<keyword evidence="3" id="KW-1133">Transmembrane helix</keyword>
<dbReference type="PANTHER" id="PTHR30386">
    <property type="entry name" value="MEMBRANE FUSION SUBUNIT OF EMRAB-TOLC MULTIDRUG EFFLUX PUMP"/>
    <property type="match status" value="1"/>
</dbReference>
<gene>
    <name evidence="6" type="ORF">QTA56_10945</name>
</gene>
<evidence type="ECO:0000313" key="7">
    <source>
        <dbReference type="Proteomes" id="UP001168524"/>
    </source>
</evidence>
<dbReference type="Pfam" id="PF25963">
    <property type="entry name" value="Beta-barrel_AAEA"/>
    <property type="match status" value="1"/>
</dbReference>
<dbReference type="SUPFAM" id="SSF111369">
    <property type="entry name" value="HlyD-like secretion proteins"/>
    <property type="match status" value="2"/>
</dbReference>
<dbReference type="InterPro" id="IPR058634">
    <property type="entry name" value="AaeA-lik-b-barrel"/>
</dbReference>
<evidence type="ECO:0000256" key="2">
    <source>
        <dbReference type="SAM" id="Coils"/>
    </source>
</evidence>
<feature type="domain" description="Multidrug export protein EmrA/FarA alpha-helical hairpin" evidence="4">
    <location>
        <begin position="92"/>
        <end position="212"/>
    </location>
</feature>
<dbReference type="RefSeq" id="WP_267980986.1">
    <property type="nucleotide sequence ID" value="NZ_JAPQKF010000004.1"/>
</dbReference>
<keyword evidence="3" id="KW-0472">Membrane</keyword>
<dbReference type="Gene3D" id="2.40.50.100">
    <property type="match status" value="1"/>
</dbReference>
<proteinExistence type="predicted"/>